<protein>
    <recommendedName>
        <fullName evidence="2">AAA+ ATPase At3g28540-like C-terminal domain-containing protein</fullName>
    </recommendedName>
</protein>
<evidence type="ECO:0000313" key="3">
    <source>
        <dbReference type="EMBL" id="KAJ9537723.1"/>
    </source>
</evidence>
<dbReference type="InterPro" id="IPR050747">
    <property type="entry name" value="Mitochondrial_chaperone_BCS1"/>
</dbReference>
<dbReference type="SUPFAM" id="SSF52540">
    <property type="entry name" value="P-loop containing nucleoside triphosphate hydrolases"/>
    <property type="match status" value="1"/>
</dbReference>
<evidence type="ECO:0000256" key="1">
    <source>
        <dbReference type="SAM" id="MobiDB-lite"/>
    </source>
</evidence>
<evidence type="ECO:0000259" key="2">
    <source>
        <dbReference type="Pfam" id="PF25568"/>
    </source>
</evidence>
<feature type="domain" description="AAA+ ATPase At3g28540-like C-terminal" evidence="2">
    <location>
        <begin position="10"/>
        <end position="81"/>
    </location>
</feature>
<sequence>MDMHIEMSYCCYETFKVLAKNYLDVESHELFATIGRLLRETNMTPADVAENLMPKSDEENGESCLNKLIKSLEDAKEEARLKALEDVRIKAKEEEAGKKIEENGEKVQESDAKLGDGEGKETEL</sequence>
<gene>
    <name evidence="3" type="ORF">OSB04_030456</name>
</gene>
<dbReference type="Pfam" id="PF25568">
    <property type="entry name" value="AAA_lid_At3g28540"/>
    <property type="match status" value="1"/>
</dbReference>
<feature type="region of interest" description="Disordered" evidence="1">
    <location>
        <begin position="92"/>
        <end position="124"/>
    </location>
</feature>
<dbReference type="EMBL" id="JARYMX010000008">
    <property type="protein sequence ID" value="KAJ9537723.1"/>
    <property type="molecule type" value="Genomic_DNA"/>
</dbReference>
<accession>A0AA38SF66</accession>
<dbReference type="Gene3D" id="6.10.280.40">
    <property type="match status" value="1"/>
</dbReference>
<dbReference type="InterPro" id="IPR027417">
    <property type="entry name" value="P-loop_NTPase"/>
</dbReference>
<dbReference type="Proteomes" id="UP001172457">
    <property type="component" value="Chromosome 8"/>
</dbReference>
<dbReference type="AlphaFoldDB" id="A0AA38SF66"/>
<comment type="caution">
    <text evidence="3">The sequence shown here is derived from an EMBL/GenBank/DDBJ whole genome shotgun (WGS) entry which is preliminary data.</text>
</comment>
<keyword evidence="4" id="KW-1185">Reference proteome</keyword>
<organism evidence="3 4">
    <name type="scientific">Centaurea solstitialis</name>
    <name type="common">yellow star-thistle</name>
    <dbReference type="NCBI Taxonomy" id="347529"/>
    <lineage>
        <taxon>Eukaryota</taxon>
        <taxon>Viridiplantae</taxon>
        <taxon>Streptophyta</taxon>
        <taxon>Embryophyta</taxon>
        <taxon>Tracheophyta</taxon>
        <taxon>Spermatophyta</taxon>
        <taxon>Magnoliopsida</taxon>
        <taxon>eudicotyledons</taxon>
        <taxon>Gunneridae</taxon>
        <taxon>Pentapetalae</taxon>
        <taxon>asterids</taxon>
        <taxon>campanulids</taxon>
        <taxon>Asterales</taxon>
        <taxon>Asteraceae</taxon>
        <taxon>Carduoideae</taxon>
        <taxon>Cardueae</taxon>
        <taxon>Centaureinae</taxon>
        <taxon>Centaurea</taxon>
    </lineage>
</organism>
<proteinExistence type="predicted"/>
<dbReference type="InterPro" id="IPR058017">
    <property type="entry name" value="At3g28540-like_C"/>
</dbReference>
<name>A0AA38SF66_9ASTR</name>
<reference evidence="3" key="1">
    <citation type="submission" date="2023-03" db="EMBL/GenBank/DDBJ databases">
        <title>Chromosome-scale reference genome and RAD-based genetic map of yellow starthistle (Centaurea solstitialis) reveal putative structural variation and QTLs associated with invader traits.</title>
        <authorList>
            <person name="Reatini B."/>
            <person name="Cang F.A."/>
            <person name="Jiang Q."/>
            <person name="Mckibben M.T.W."/>
            <person name="Barker M.S."/>
            <person name="Rieseberg L.H."/>
            <person name="Dlugosch K.M."/>
        </authorList>
    </citation>
    <scope>NUCLEOTIDE SEQUENCE</scope>
    <source>
        <strain evidence="3">CAN-66</strain>
        <tissue evidence="3">Leaf</tissue>
    </source>
</reference>
<dbReference type="PANTHER" id="PTHR23070">
    <property type="entry name" value="BCS1 AAA-TYPE ATPASE"/>
    <property type="match status" value="1"/>
</dbReference>
<evidence type="ECO:0000313" key="4">
    <source>
        <dbReference type="Proteomes" id="UP001172457"/>
    </source>
</evidence>